<keyword evidence="1" id="KW-0812">Transmembrane</keyword>
<reference evidence="2 3" key="1">
    <citation type="submission" date="2019-07" db="EMBL/GenBank/DDBJ databases">
        <title>Genome sequence of Acholeplasma laidlawii strain with increased resistance to erythromycin.</title>
        <authorList>
            <person name="Medvedeva E.S."/>
            <person name="Baranova N.B."/>
            <person name="Siniagina M.N."/>
            <person name="Mouzykantov A."/>
            <person name="Chernova O.A."/>
            <person name="Chernov V.M."/>
        </authorList>
    </citation>
    <scope>NUCLEOTIDE SEQUENCE [LARGE SCALE GENOMIC DNA]</scope>
    <source>
        <strain evidence="2 3">PG8REry</strain>
    </source>
</reference>
<proteinExistence type="predicted"/>
<name>A0A553IGH6_ACHLA</name>
<evidence type="ECO:0000313" key="2">
    <source>
        <dbReference type="EMBL" id="TRX99277.1"/>
    </source>
</evidence>
<dbReference type="AlphaFoldDB" id="A0A553IGH6"/>
<accession>A0A553IGH6</accession>
<comment type="caution">
    <text evidence="2">The sequence shown here is derived from an EMBL/GenBank/DDBJ whole genome shotgun (WGS) entry which is preliminary data.</text>
</comment>
<dbReference type="RefSeq" id="WP_012243241.1">
    <property type="nucleotide sequence ID" value="NZ_JACAOE010000002.1"/>
</dbReference>
<gene>
    <name evidence="2" type="ORF">FNV44_06125</name>
</gene>
<keyword evidence="1" id="KW-0472">Membrane</keyword>
<dbReference type="EMBL" id="VKID01000002">
    <property type="protein sequence ID" value="TRX99277.1"/>
    <property type="molecule type" value="Genomic_DNA"/>
</dbReference>
<evidence type="ECO:0000256" key="1">
    <source>
        <dbReference type="SAM" id="Phobius"/>
    </source>
</evidence>
<feature type="transmembrane region" description="Helical" evidence="1">
    <location>
        <begin position="12"/>
        <end position="30"/>
    </location>
</feature>
<dbReference type="Proteomes" id="UP000315938">
    <property type="component" value="Unassembled WGS sequence"/>
</dbReference>
<feature type="transmembrane region" description="Helical" evidence="1">
    <location>
        <begin position="132"/>
        <end position="150"/>
    </location>
</feature>
<sequence length="166" mass="19161">MKVLSERKKIYWVVGIFTMIMFVLMCLPTKSERDYSTAVYRLEKYLGDLTEIKIHQALYNEGTMYIILTSNNIEELTLYTSVSLAMYRYEGEDSGTLAIVNSTFGYITTNRYYNDGIRIPNWLVLNGINPRIFIATGLAIISMSATHVYIQKKNKNNNINDVENKK</sequence>
<keyword evidence="1" id="KW-1133">Transmembrane helix</keyword>
<evidence type="ECO:0000313" key="3">
    <source>
        <dbReference type="Proteomes" id="UP000315938"/>
    </source>
</evidence>
<organism evidence="2 3">
    <name type="scientific">Acholeplasma laidlawii</name>
    <dbReference type="NCBI Taxonomy" id="2148"/>
    <lineage>
        <taxon>Bacteria</taxon>
        <taxon>Bacillati</taxon>
        <taxon>Mycoplasmatota</taxon>
        <taxon>Mollicutes</taxon>
        <taxon>Acholeplasmatales</taxon>
        <taxon>Acholeplasmataceae</taxon>
        <taxon>Acholeplasma</taxon>
    </lineage>
</organism>
<protein>
    <submittedName>
        <fullName evidence="2">Uncharacterized protein</fullName>
    </submittedName>
</protein>
<dbReference type="GeneID" id="41339447"/>